<dbReference type="Pfam" id="PF10306">
    <property type="entry name" value="FLILHELTA"/>
    <property type="match status" value="1"/>
</dbReference>
<accession>A0A0L0UYS2</accession>
<name>A0A0L0UYS2_9BASI</name>
<reference evidence="2" key="1">
    <citation type="submission" date="2014-03" db="EMBL/GenBank/DDBJ databases">
        <title>The Genome Sequence of Puccinia striiformis f. sp. tritici PST-78.</title>
        <authorList>
            <consortium name="The Broad Institute Genome Sequencing Platform"/>
            <person name="Cuomo C."/>
            <person name="Hulbert S."/>
            <person name="Chen X."/>
            <person name="Walker B."/>
            <person name="Young S.K."/>
            <person name="Zeng Q."/>
            <person name="Gargeya S."/>
            <person name="Fitzgerald M."/>
            <person name="Haas B."/>
            <person name="Abouelleil A."/>
            <person name="Alvarado L."/>
            <person name="Arachchi H.M."/>
            <person name="Berlin A.M."/>
            <person name="Chapman S.B."/>
            <person name="Goldberg J."/>
            <person name="Griggs A."/>
            <person name="Gujja S."/>
            <person name="Hansen M."/>
            <person name="Howarth C."/>
            <person name="Imamovic A."/>
            <person name="Larimer J."/>
            <person name="McCowan C."/>
            <person name="Montmayeur A."/>
            <person name="Murphy C."/>
            <person name="Neiman D."/>
            <person name="Pearson M."/>
            <person name="Priest M."/>
            <person name="Roberts A."/>
            <person name="Saif S."/>
            <person name="Shea T."/>
            <person name="Sisk P."/>
            <person name="Sykes S."/>
            <person name="Wortman J."/>
            <person name="Nusbaum C."/>
            <person name="Birren B."/>
        </authorList>
    </citation>
    <scope>NUCLEOTIDE SEQUENCE [LARGE SCALE GENOMIC DNA]</scope>
    <source>
        <strain evidence="2">race PST-78</strain>
    </source>
</reference>
<dbReference type="InterPro" id="IPR018811">
    <property type="entry name" value="MRX11"/>
</dbReference>
<evidence type="ECO:0000313" key="2">
    <source>
        <dbReference type="Proteomes" id="UP000054564"/>
    </source>
</evidence>
<dbReference type="STRING" id="1165861.A0A0L0UYS2"/>
<dbReference type="OrthoDB" id="5580261at2759"/>
<dbReference type="GO" id="GO:0005739">
    <property type="term" value="C:mitochondrion"/>
    <property type="evidence" value="ECO:0007669"/>
    <property type="project" value="TreeGrafter"/>
</dbReference>
<protein>
    <submittedName>
        <fullName evidence="1">Uncharacterized protein</fullName>
    </submittedName>
</protein>
<evidence type="ECO:0000313" key="1">
    <source>
        <dbReference type="EMBL" id="KNE92207.1"/>
    </source>
</evidence>
<keyword evidence="2" id="KW-1185">Reference proteome</keyword>
<organism evidence="1 2">
    <name type="scientific">Puccinia striiformis f. sp. tritici PST-78</name>
    <dbReference type="NCBI Taxonomy" id="1165861"/>
    <lineage>
        <taxon>Eukaryota</taxon>
        <taxon>Fungi</taxon>
        <taxon>Dikarya</taxon>
        <taxon>Basidiomycota</taxon>
        <taxon>Pucciniomycotina</taxon>
        <taxon>Pucciniomycetes</taxon>
        <taxon>Pucciniales</taxon>
        <taxon>Pucciniaceae</taxon>
        <taxon>Puccinia</taxon>
    </lineage>
</organism>
<dbReference type="PANTHER" id="PTHR28002:SF1">
    <property type="entry name" value="MIOREX COMPLEX COMPONENT 11"/>
    <property type="match status" value="1"/>
</dbReference>
<dbReference type="PANTHER" id="PTHR28002">
    <property type="entry name" value="MIOREX COMPLEX COMPONENT 11"/>
    <property type="match status" value="1"/>
</dbReference>
<proteinExistence type="predicted"/>
<comment type="caution">
    <text evidence="1">The sequence shown here is derived from an EMBL/GenBank/DDBJ whole genome shotgun (WGS) entry which is preliminary data.</text>
</comment>
<dbReference type="EMBL" id="AJIL01000171">
    <property type="protein sequence ID" value="KNE92207.1"/>
    <property type="molecule type" value="Genomic_DNA"/>
</dbReference>
<dbReference type="AlphaFoldDB" id="A0A0L0UYS2"/>
<gene>
    <name evidence="1" type="ORF">PSTG_14377</name>
</gene>
<dbReference type="Proteomes" id="UP000054564">
    <property type="component" value="Unassembled WGS sequence"/>
</dbReference>
<sequence length="230" mass="25879">MMIGSSLNRATRPGVLQRGSSIQTIQVKRPMINKNRWNSSKIDIKNNIGSSRLPKFQRMIKERYPGISAKDIPSLTLSFLFLHELTALLPLLGIFSVVYISGTGEYIVQTINDSIPASPSSSVHGDGDQMDYKSNPVADFVTDSIDQSVIKLTSIARRYGYLDDDNNQEYGRLSIVNNRFFASGIVAYLTVKLLLPVRISLSLYLAPSLSRQFQRFYGFAFRRNHKLPPQ</sequence>